<reference evidence="2" key="1">
    <citation type="submission" date="2021-02" db="EMBL/GenBank/DDBJ databases">
        <authorList>
            <person name="Nieuwenhuis M."/>
            <person name="Van De Peppel L.J.J."/>
        </authorList>
    </citation>
    <scope>NUCLEOTIDE SEQUENCE</scope>
    <source>
        <strain evidence="2">D49</strain>
    </source>
</reference>
<gene>
    <name evidence="2" type="ORF">H0H81_011323</name>
</gene>
<evidence type="ECO:0000256" key="1">
    <source>
        <dbReference type="SAM" id="MobiDB-lite"/>
    </source>
</evidence>
<accession>A0A9P7G629</accession>
<evidence type="ECO:0000313" key="2">
    <source>
        <dbReference type="EMBL" id="KAG5641187.1"/>
    </source>
</evidence>
<evidence type="ECO:0000313" key="3">
    <source>
        <dbReference type="Proteomes" id="UP000717328"/>
    </source>
</evidence>
<feature type="compositionally biased region" description="Basic residues" evidence="1">
    <location>
        <begin position="23"/>
        <end position="33"/>
    </location>
</feature>
<dbReference type="AlphaFoldDB" id="A0A9P7G629"/>
<dbReference type="Proteomes" id="UP000717328">
    <property type="component" value="Unassembled WGS sequence"/>
</dbReference>
<organism evidence="2 3">
    <name type="scientific">Sphagnurus paluster</name>
    <dbReference type="NCBI Taxonomy" id="117069"/>
    <lineage>
        <taxon>Eukaryota</taxon>
        <taxon>Fungi</taxon>
        <taxon>Dikarya</taxon>
        <taxon>Basidiomycota</taxon>
        <taxon>Agaricomycotina</taxon>
        <taxon>Agaricomycetes</taxon>
        <taxon>Agaricomycetidae</taxon>
        <taxon>Agaricales</taxon>
        <taxon>Tricholomatineae</taxon>
        <taxon>Lyophyllaceae</taxon>
        <taxon>Sphagnurus</taxon>
    </lineage>
</organism>
<comment type="caution">
    <text evidence="2">The sequence shown here is derived from an EMBL/GenBank/DDBJ whole genome shotgun (WGS) entry which is preliminary data.</text>
</comment>
<feature type="non-terminal residue" evidence="2">
    <location>
        <position position="1"/>
    </location>
</feature>
<keyword evidence="3" id="KW-1185">Reference proteome</keyword>
<reference evidence="2" key="2">
    <citation type="submission" date="2021-10" db="EMBL/GenBank/DDBJ databases">
        <title>Phylogenomics reveals ancestral predisposition of the termite-cultivated fungus Termitomyces towards a domesticated lifestyle.</title>
        <authorList>
            <person name="Auxier B."/>
            <person name="Grum-Grzhimaylo A."/>
            <person name="Cardenas M.E."/>
            <person name="Lodge J.D."/>
            <person name="Laessoe T."/>
            <person name="Pedersen O."/>
            <person name="Smith M.E."/>
            <person name="Kuyper T.W."/>
            <person name="Franco-Molano E.A."/>
            <person name="Baroni T.J."/>
            <person name="Aanen D.K."/>
        </authorList>
    </citation>
    <scope>NUCLEOTIDE SEQUENCE</scope>
    <source>
        <strain evidence="2">D49</strain>
    </source>
</reference>
<name>A0A9P7G629_9AGAR</name>
<feature type="region of interest" description="Disordered" evidence="1">
    <location>
        <begin position="1"/>
        <end position="56"/>
    </location>
</feature>
<dbReference type="EMBL" id="JABCKI010003824">
    <property type="protein sequence ID" value="KAG5641187.1"/>
    <property type="molecule type" value="Genomic_DNA"/>
</dbReference>
<sequence>ASGVGVSPVFDEDDDGHGLRPPTGHRRRPHLHRLSPPPTTPSTAAGGFLNTGTASAPPTAFRVLTPEVIRMHIVIFATKHQIRRNSLGNASTAY</sequence>
<proteinExistence type="predicted"/>
<protein>
    <submittedName>
        <fullName evidence="2">Uncharacterized protein</fullName>
    </submittedName>
</protein>